<keyword evidence="2" id="KW-0964">Secreted</keyword>
<sequence>MLIKRNLLTLWVLLLLFVSGSATKWNLFKRTPDAQEGDVRLTGSQSTSEGRVEVYHDGKWGTVCDDGWDMAEAQVACRQLHFPGAKSVVEGKEYGQASGPIWLDDITCKGTENRLITCGFKSWGVTDCTHKEDVGVICDSDTNVTMSNSTHSLDHSASLSDDLGQIFHSGDGCDFQITVQSATGNKWEDGTPEMLETKICAHRMIVSQFPFFSTLMGMTSITVNVSQSCQPHFTSFIRYLYTRKIDVTFSSAQCIHWMASTFGVKQLMEDTGRVFTKILPEDTSFHTQVSLHKYAVETEDLVLQENCIQYLAWNYENLTRSSAWPHLSVEVIGALLARSDLVVPDEYFVLQTVESWILEKGNSSSLETQAELLGLIRFPMIPAEKLYDLESNSSLYSTHENMYRENMLKALQFNVLLFSNLQTNPKFNKEDDDYHPRIYTSNPWSTVMDPFKKTVTKPVRAQYPSYNRRMQYDNGYNYRYHQPTVSPYIQTTTTSFSTPVHNSMIFQSNKAQWEANVFKNQHECSNHGLRCESVPVARLVPRSHLSQSNVLFRNRLLLMCQGKYICQVQDFKDNLAYIALNGTQVLAYPCTDDQYIYRFVVRPEYV</sequence>
<name>A0AAV1NVM8_SCOSC</name>
<comment type="caution">
    <text evidence="12">The sequence shown here is derived from an EMBL/GenBank/DDBJ whole genome shotgun (WGS) entry which is preliminary data.</text>
</comment>
<feature type="signal peptide" evidence="9">
    <location>
        <begin position="1"/>
        <end position="22"/>
    </location>
</feature>
<dbReference type="InterPro" id="IPR011333">
    <property type="entry name" value="SKP1/BTB/POZ_sf"/>
</dbReference>
<evidence type="ECO:0000259" key="10">
    <source>
        <dbReference type="PROSITE" id="PS50097"/>
    </source>
</evidence>
<dbReference type="FunFam" id="3.10.250.10:FF:000001">
    <property type="entry name" value="Lysyl oxidase 4 isoform X1"/>
    <property type="match status" value="1"/>
</dbReference>
<evidence type="ECO:0000256" key="9">
    <source>
        <dbReference type="SAM" id="SignalP"/>
    </source>
</evidence>
<evidence type="ECO:0000256" key="5">
    <source>
        <dbReference type="ARBA" id="ARBA00022889"/>
    </source>
</evidence>
<dbReference type="InterPro" id="IPR011705">
    <property type="entry name" value="BACK"/>
</dbReference>
<protein>
    <submittedName>
        <fullName evidence="12">Galectin-3-binding protein A-like isoform X2</fullName>
    </submittedName>
</protein>
<evidence type="ECO:0000259" key="11">
    <source>
        <dbReference type="PROSITE" id="PS50287"/>
    </source>
</evidence>
<keyword evidence="3" id="KW-0272">Extracellular matrix</keyword>
<keyword evidence="5" id="KW-0130">Cell adhesion</keyword>
<dbReference type="Gene3D" id="3.10.250.10">
    <property type="entry name" value="SRCR-like domain"/>
    <property type="match status" value="1"/>
</dbReference>
<evidence type="ECO:0000256" key="6">
    <source>
        <dbReference type="ARBA" id="ARBA00023157"/>
    </source>
</evidence>
<evidence type="ECO:0000256" key="1">
    <source>
        <dbReference type="ARBA" id="ARBA00004498"/>
    </source>
</evidence>
<keyword evidence="4 9" id="KW-0732">Signal</keyword>
<dbReference type="PRINTS" id="PR00258">
    <property type="entry name" value="SPERACTRCPTR"/>
</dbReference>
<feature type="domain" description="SRCR" evidence="11">
    <location>
        <begin position="39"/>
        <end position="139"/>
    </location>
</feature>
<dbReference type="InterPro" id="IPR036772">
    <property type="entry name" value="SRCR-like_dom_sf"/>
</dbReference>
<evidence type="ECO:0000256" key="7">
    <source>
        <dbReference type="ARBA" id="ARBA00023180"/>
    </source>
</evidence>
<dbReference type="SMART" id="SM00875">
    <property type="entry name" value="BACK"/>
    <property type="match status" value="1"/>
</dbReference>
<gene>
    <name evidence="12" type="ORF">FSCOSCO3_A013733</name>
</gene>
<feature type="disulfide bond" evidence="8">
    <location>
        <begin position="64"/>
        <end position="128"/>
    </location>
</feature>
<dbReference type="PROSITE" id="PS50287">
    <property type="entry name" value="SRCR_2"/>
    <property type="match status" value="1"/>
</dbReference>
<dbReference type="Gene3D" id="3.30.710.10">
    <property type="entry name" value="Potassium Channel Kv1.1, Chain A"/>
    <property type="match status" value="1"/>
</dbReference>
<dbReference type="SUPFAM" id="SSF56487">
    <property type="entry name" value="SRCR-like"/>
    <property type="match status" value="1"/>
</dbReference>
<dbReference type="InterPro" id="IPR000210">
    <property type="entry name" value="BTB/POZ_dom"/>
</dbReference>
<keyword evidence="7" id="KW-0325">Glycoprotein</keyword>
<keyword evidence="6 8" id="KW-1015">Disulfide bond</keyword>
<dbReference type="PANTHER" id="PTHR24410:SF16">
    <property type="entry name" value="GALECTIN-3-BINDING PROTEIN"/>
    <property type="match status" value="1"/>
</dbReference>
<dbReference type="Pfam" id="PF00530">
    <property type="entry name" value="SRCR"/>
    <property type="match status" value="1"/>
</dbReference>
<feature type="chain" id="PRO_5043976520" evidence="9">
    <location>
        <begin position="23"/>
        <end position="606"/>
    </location>
</feature>
<dbReference type="GO" id="GO:0007155">
    <property type="term" value="P:cell adhesion"/>
    <property type="evidence" value="ECO:0007669"/>
    <property type="project" value="UniProtKB-KW"/>
</dbReference>
<proteinExistence type="predicted"/>
<dbReference type="GO" id="GO:0016020">
    <property type="term" value="C:membrane"/>
    <property type="evidence" value="ECO:0007669"/>
    <property type="project" value="InterPro"/>
</dbReference>
<dbReference type="Proteomes" id="UP001314229">
    <property type="component" value="Unassembled WGS sequence"/>
</dbReference>
<dbReference type="SUPFAM" id="SSF54695">
    <property type="entry name" value="POZ domain"/>
    <property type="match status" value="1"/>
</dbReference>
<evidence type="ECO:0000256" key="3">
    <source>
        <dbReference type="ARBA" id="ARBA00022530"/>
    </source>
</evidence>
<dbReference type="PROSITE" id="PS50097">
    <property type="entry name" value="BTB"/>
    <property type="match status" value="1"/>
</dbReference>
<evidence type="ECO:0000256" key="8">
    <source>
        <dbReference type="PROSITE-ProRule" id="PRU00196"/>
    </source>
</evidence>
<dbReference type="EMBL" id="CAWUFR010000062">
    <property type="protein sequence ID" value="CAK6963040.1"/>
    <property type="molecule type" value="Genomic_DNA"/>
</dbReference>
<dbReference type="SMART" id="SM00202">
    <property type="entry name" value="SR"/>
    <property type="match status" value="1"/>
</dbReference>
<accession>A0AAV1NVM8</accession>
<dbReference type="Gene3D" id="1.25.40.420">
    <property type="match status" value="1"/>
</dbReference>
<dbReference type="InterPro" id="IPR051481">
    <property type="entry name" value="BTB-POZ/Galectin-3-binding"/>
</dbReference>
<comment type="subcellular location">
    <subcellularLocation>
        <location evidence="1">Secreted</location>
        <location evidence="1">Extracellular space</location>
        <location evidence="1">Extracellular matrix</location>
    </subcellularLocation>
</comment>
<dbReference type="Pfam" id="PF07707">
    <property type="entry name" value="BACK"/>
    <property type="match status" value="1"/>
</dbReference>
<evidence type="ECO:0000313" key="12">
    <source>
        <dbReference type="EMBL" id="CAK6963040.1"/>
    </source>
</evidence>
<feature type="disulfide bond" evidence="8">
    <location>
        <begin position="77"/>
        <end position="138"/>
    </location>
</feature>
<evidence type="ECO:0000256" key="4">
    <source>
        <dbReference type="ARBA" id="ARBA00022729"/>
    </source>
</evidence>
<evidence type="ECO:0000256" key="2">
    <source>
        <dbReference type="ARBA" id="ARBA00022525"/>
    </source>
</evidence>
<reference evidence="12 13" key="1">
    <citation type="submission" date="2024-01" db="EMBL/GenBank/DDBJ databases">
        <authorList>
            <person name="Alioto T."/>
            <person name="Alioto T."/>
            <person name="Gomez Garrido J."/>
        </authorList>
    </citation>
    <scope>NUCLEOTIDE SEQUENCE [LARGE SCALE GENOMIC DNA]</scope>
</reference>
<feature type="domain" description="BTB" evidence="10">
    <location>
        <begin position="173"/>
        <end position="249"/>
    </location>
</feature>
<dbReference type="InterPro" id="IPR001190">
    <property type="entry name" value="SRCR"/>
</dbReference>
<feature type="disulfide bond" evidence="8">
    <location>
        <begin position="108"/>
        <end position="118"/>
    </location>
</feature>
<organism evidence="12 13">
    <name type="scientific">Scomber scombrus</name>
    <name type="common">Atlantic mackerel</name>
    <name type="synonym">Scomber vernalis</name>
    <dbReference type="NCBI Taxonomy" id="13677"/>
    <lineage>
        <taxon>Eukaryota</taxon>
        <taxon>Metazoa</taxon>
        <taxon>Chordata</taxon>
        <taxon>Craniata</taxon>
        <taxon>Vertebrata</taxon>
        <taxon>Euteleostomi</taxon>
        <taxon>Actinopterygii</taxon>
        <taxon>Neopterygii</taxon>
        <taxon>Teleostei</taxon>
        <taxon>Neoteleostei</taxon>
        <taxon>Acanthomorphata</taxon>
        <taxon>Pelagiaria</taxon>
        <taxon>Scombriformes</taxon>
        <taxon>Scombridae</taxon>
        <taxon>Scomber</taxon>
    </lineage>
</organism>
<dbReference type="AlphaFoldDB" id="A0AAV1NVM8"/>
<dbReference type="PANTHER" id="PTHR24410">
    <property type="entry name" value="HL07962P-RELATED"/>
    <property type="match status" value="1"/>
</dbReference>
<evidence type="ECO:0000313" key="13">
    <source>
        <dbReference type="Proteomes" id="UP001314229"/>
    </source>
</evidence>
<keyword evidence="13" id="KW-1185">Reference proteome</keyword>